<proteinExistence type="predicted"/>
<evidence type="ECO:0000313" key="5">
    <source>
        <dbReference type="Proteomes" id="UP000540191"/>
    </source>
</evidence>
<dbReference type="SUPFAM" id="SSF53223">
    <property type="entry name" value="Aminoacid dehydrogenase-like, N-terminal domain"/>
    <property type="match status" value="1"/>
</dbReference>
<evidence type="ECO:0000259" key="3">
    <source>
        <dbReference type="Pfam" id="PF08501"/>
    </source>
</evidence>
<dbReference type="AlphaFoldDB" id="A0A7W7GNH7"/>
<dbReference type="Gene3D" id="3.40.50.10860">
    <property type="entry name" value="Leucine Dehydrogenase, chain A, domain 1"/>
    <property type="match status" value="1"/>
</dbReference>
<keyword evidence="2" id="KW-0057">Aromatic amino acid biosynthesis</keyword>
<dbReference type="GO" id="GO:0005829">
    <property type="term" value="C:cytosol"/>
    <property type="evidence" value="ECO:0007669"/>
    <property type="project" value="TreeGrafter"/>
</dbReference>
<comment type="pathway">
    <text evidence="1">Metabolic intermediate biosynthesis; chorismate biosynthesis; chorismate from D-erythrose 4-phosphate and phosphoenolpyruvate: step 4/7.</text>
</comment>
<name>A0A7W7GNH7_9MICC</name>
<dbReference type="Proteomes" id="UP000540191">
    <property type="component" value="Unassembled WGS sequence"/>
</dbReference>
<dbReference type="EMBL" id="JACHNA010000001">
    <property type="protein sequence ID" value="MBB4735342.1"/>
    <property type="molecule type" value="Genomic_DNA"/>
</dbReference>
<keyword evidence="2" id="KW-0028">Amino-acid biosynthesis</keyword>
<feature type="domain" description="Shikimate dehydrogenase substrate binding N-terminal" evidence="3">
    <location>
        <begin position="24"/>
        <end position="107"/>
    </location>
</feature>
<sequence>MLMRSEASQSAEAVDVPDLVRAGVVGDPVAHSLSPVMHRAACRVLCVPLRYDAHRAPAGALEPLLHDLAEDPRWRGLSVTMPHKADAARLADACSDRVALLNAANTLVVGHPEAPEHGRFGPGLWAHNTDVDGIVHALNGGLGASKQRCGSAGRPSSLKGATVGVIGNGGTATAAVLASSLLGAAAVSIYARSARRAAAVLELAGRCGLAAEHRPVEAVAAEAPGLGAVVSTLPPHAADGLAGSVTAAMCAVPPVLLDVAYDPWPSALAQAWADRGGEVVSGRAMLVGQGIEQVRLFTGLELGPSGSESTAGRRRAAALAAMEHAVGEAP</sequence>
<evidence type="ECO:0000313" key="4">
    <source>
        <dbReference type="EMBL" id="MBB4735342.1"/>
    </source>
</evidence>
<dbReference type="InterPro" id="IPR022893">
    <property type="entry name" value="Shikimate_DH_fam"/>
</dbReference>
<dbReference type="InterPro" id="IPR013708">
    <property type="entry name" value="Shikimate_DH-bd_N"/>
</dbReference>
<dbReference type="EC" id="1.1.1.25" evidence="4"/>
<keyword evidence="4" id="KW-0560">Oxidoreductase</keyword>
<reference evidence="4 5" key="1">
    <citation type="submission" date="2020-08" db="EMBL/GenBank/DDBJ databases">
        <title>Sequencing the genomes of 1000 actinobacteria strains.</title>
        <authorList>
            <person name="Klenk H.-P."/>
        </authorList>
    </citation>
    <scope>NUCLEOTIDE SEQUENCE [LARGE SCALE GENOMIC DNA]</scope>
    <source>
        <strain evidence="4 5">DSM 23974</strain>
    </source>
</reference>
<dbReference type="Gene3D" id="3.40.50.720">
    <property type="entry name" value="NAD(P)-binding Rossmann-like Domain"/>
    <property type="match status" value="1"/>
</dbReference>
<evidence type="ECO:0000256" key="1">
    <source>
        <dbReference type="ARBA" id="ARBA00004871"/>
    </source>
</evidence>
<dbReference type="GO" id="GO:0019632">
    <property type="term" value="P:shikimate metabolic process"/>
    <property type="evidence" value="ECO:0007669"/>
    <property type="project" value="TreeGrafter"/>
</dbReference>
<dbReference type="GO" id="GO:0004764">
    <property type="term" value="F:shikimate 3-dehydrogenase (NADP+) activity"/>
    <property type="evidence" value="ECO:0007669"/>
    <property type="project" value="UniProtKB-EC"/>
</dbReference>
<dbReference type="PANTHER" id="PTHR21089:SF1">
    <property type="entry name" value="BIFUNCTIONAL 3-DEHYDROQUINATE DEHYDRATASE_SHIKIMATE DEHYDROGENASE, CHLOROPLASTIC"/>
    <property type="match status" value="1"/>
</dbReference>
<protein>
    <submittedName>
        <fullName evidence="4">Shikimate dehydrogenase</fullName>
        <ecNumber evidence="4">1.1.1.25</ecNumber>
    </submittedName>
</protein>
<dbReference type="PANTHER" id="PTHR21089">
    <property type="entry name" value="SHIKIMATE DEHYDROGENASE"/>
    <property type="match status" value="1"/>
</dbReference>
<dbReference type="InterPro" id="IPR046346">
    <property type="entry name" value="Aminoacid_DH-like_N_sf"/>
</dbReference>
<dbReference type="InterPro" id="IPR036291">
    <property type="entry name" value="NAD(P)-bd_dom_sf"/>
</dbReference>
<dbReference type="GO" id="GO:0050661">
    <property type="term" value="F:NADP binding"/>
    <property type="evidence" value="ECO:0007669"/>
    <property type="project" value="TreeGrafter"/>
</dbReference>
<organism evidence="4 5">
    <name type="scientific">Micrococcus cohnii</name>
    <dbReference type="NCBI Taxonomy" id="993416"/>
    <lineage>
        <taxon>Bacteria</taxon>
        <taxon>Bacillati</taxon>
        <taxon>Actinomycetota</taxon>
        <taxon>Actinomycetes</taxon>
        <taxon>Micrococcales</taxon>
        <taxon>Micrococcaceae</taxon>
        <taxon>Micrococcus</taxon>
    </lineage>
</organism>
<keyword evidence="5" id="KW-1185">Reference proteome</keyword>
<evidence type="ECO:0000256" key="2">
    <source>
        <dbReference type="ARBA" id="ARBA00023141"/>
    </source>
</evidence>
<dbReference type="GO" id="GO:0009073">
    <property type="term" value="P:aromatic amino acid family biosynthetic process"/>
    <property type="evidence" value="ECO:0007669"/>
    <property type="project" value="UniProtKB-KW"/>
</dbReference>
<comment type="caution">
    <text evidence="4">The sequence shown here is derived from an EMBL/GenBank/DDBJ whole genome shotgun (WGS) entry which is preliminary data.</text>
</comment>
<dbReference type="GO" id="GO:0009423">
    <property type="term" value="P:chorismate biosynthetic process"/>
    <property type="evidence" value="ECO:0007669"/>
    <property type="project" value="TreeGrafter"/>
</dbReference>
<gene>
    <name evidence="4" type="ORF">HDA30_000850</name>
</gene>
<dbReference type="Pfam" id="PF08501">
    <property type="entry name" value="Shikimate_dh_N"/>
    <property type="match status" value="1"/>
</dbReference>
<dbReference type="SUPFAM" id="SSF51735">
    <property type="entry name" value="NAD(P)-binding Rossmann-fold domains"/>
    <property type="match status" value="1"/>
</dbReference>
<accession>A0A7W7GNH7</accession>